<evidence type="ECO:0000313" key="1">
    <source>
        <dbReference type="EMBL" id="TVU69999.1"/>
    </source>
</evidence>
<dbReference type="InterPro" id="IPR023214">
    <property type="entry name" value="HAD_sf"/>
</dbReference>
<dbReference type="InterPro" id="IPR036412">
    <property type="entry name" value="HAD-like_sf"/>
</dbReference>
<accession>A0A558HLI0</accession>
<name>A0A558HLI0_9GAMM</name>
<dbReference type="SUPFAM" id="SSF56784">
    <property type="entry name" value="HAD-like"/>
    <property type="match status" value="1"/>
</dbReference>
<dbReference type="STRING" id="553385.GCA_000591415_02800"/>
<sequence>MTGRLILLTDLDDTLFASERSLPDGATRAHMAAVDGDGQPLSYQTPQQQRIWSLFSEQADIIVPVTGRTSYALDRVNLTFKADYAVVSHGALLLHNGQLLPAWQEHLAPQQAAAQANITQARRALTEILEYQFPGVVLSLRELSDLEVPVYLSIKAPESLPHGFHQALHDVAATHDLTLHMNRRNAALRPAYTCKAATCDYLLEQVLNRQPEDTVIALGDSLSDLKFMAASDMTVIPTRSQIWHQLKGHAQ</sequence>
<organism evidence="1 2">
    <name type="scientific">Cobetia crustatorum</name>
    <dbReference type="NCBI Taxonomy" id="553385"/>
    <lineage>
        <taxon>Bacteria</taxon>
        <taxon>Pseudomonadati</taxon>
        <taxon>Pseudomonadota</taxon>
        <taxon>Gammaproteobacteria</taxon>
        <taxon>Oceanospirillales</taxon>
        <taxon>Halomonadaceae</taxon>
        <taxon>Cobetia</taxon>
    </lineage>
</organism>
<dbReference type="RefSeq" id="WP_144727508.1">
    <property type="nucleotide sequence ID" value="NZ_CAWOWR010000116.1"/>
</dbReference>
<proteinExistence type="predicted"/>
<dbReference type="PIRSF" id="PIRSF030802">
    <property type="entry name" value="UCP030802"/>
    <property type="match status" value="1"/>
</dbReference>
<evidence type="ECO:0008006" key="3">
    <source>
        <dbReference type="Google" id="ProtNLM"/>
    </source>
</evidence>
<comment type="caution">
    <text evidence="1">The sequence shown here is derived from an EMBL/GenBank/DDBJ whole genome shotgun (WGS) entry which is preliminary data.</text>
</comment>
<reference evidence="1 2" key="1">
    <citation type="submission" date="2019-07" db="EMBL/GenBank/DDBJ databases">
        <title>Diversity of Bacteria from Kongsfjorden, Arctic.</title>
        <authorList>
            <person name="Yu Y."/>
        </authorList>
    </citation>
    <scope>NUCLEOTIDE SEQUENCE [LARGE SCALE GENOMIC DNA]</scope>
    <source>
        <strain evidence="1 2">SM1923</strain>
    </source>
</reference>
<dbReference type="AlphaFoldDB" id="A0A558HLI0"/>
<keyword evidence="2" id="KW-1185">Reference proteome</keyword>
<dbReference type="Proteomes" id="UP000319941">
    <property type="component" value="Unassembled WGS sequence"/>
</dbReference>
<gene>
    <name evidence="1" type="ORF">FQP86_09270</name>
</gene>
<evidence type="ECO:0000313" key="2">
    <source>
        <dbReference type="Proteomes" id="UP000319941"/>
    </source>
</evidence>
<dbReference type="InterPro" id="IPR024197">
    <property type="entry name" value="TPP-like"/>
</dbReference>
<dbReference type="Gene3D" id="3.40.50.1000">
    <property type="entry name" value="HAD superfamily/HAD-like"/>
    <property type="match status" value="1"/>
</dbReference>
<dbReference type="OrthoDB" id="8746852at2"/>
<protein>
    <recommendedName>
        <fullName evidence="3">Sucrose phosphatase-like domain-containing protein</fullName>
    </recommendedName>
</protein>
<dbReference type="EMBL" id="VNFH01000006">
    <property type="protein sequence ID" value="TVU69999.1"/>
    <property type="molecule type" value="Genomic_DNA"/>
</dbReference>